<keyword evidence="8" id="KW-0227">DNA damage</keyword>
<dbReference type="FunFam" id="3.40.50.300:FF:001195">
    <property type="entry name" value="DNA repair protein rad50"/>
    <property type="match status" value="1"/>
</dbReference>
<evidence type="ECO:0000256" key="4">
    <source>
        <dbReference type="ARBA" id="ARBA00009439"/>
    </source>
</evidence>
<feature type="domain" description="Rad50/SbcC-type AAA" evidence="17">
    <location>
        <begin position="67"/>
        <end position="313"/>
    </location>
</feature>
<dbReference type="GO" id="GO:0070192">
    <property type="term" value="P:chromosome organization involved in meiotic cell cycle"/>
    <property type="evidence" value="ECO:0007669"/>
    <property type="project" value="TreeGrafter"/>
</dbReference>
<accession>A0A9P6B898</accession>
<protein>
    <recommendedName>
        <fullName evidence="5">DNA repair protein RAD50</fullName>
    </recommendedName>
</protein>
<evidence type="ECO:0000256" key="15">
    <source>
        <dbReference type="SAM" id="Coils"/>
    </source>
</evidence>
<evidence type="ECO:0000256" key="8">
    <source>
        <dbReference type="ARBA" id="ARBA00022763"/>
    </source>
</evidence>
<keyword evidence="6" id="KW-0158">Chromosome</keyword>
<dbReference type="EMBL" id="MU128916">
    <property type="protein sequence ID" value="KAF9519613.1"/>
    <property type="molecule type" value="Genomic_DNA"/>
</dbReference>
<dbReference type="Proteomes" id="UP000886523">
    <property type="component" value="Unassembled WGS sequence"/>
</dbReference>
<evidence type="ECO:0000256" key="11">
    <source>
        <dbReference type="ARBA" id="ARBA00023054"/>
    </source>
</evidence>
<comment type="cofactor">
    <cofactor evidence="1">
        <name>Zn(2+)</name>
        <dbReference type="ChEBI" id="CHEBI:29105"/>
    </cofactor>
</comment>
<dbReference type="GO" id="GO:0016887">
    <property type="term" value="F:ATP hydrolysis activity"/>
    <property type="evidence" value="ECO:0007669"/>
    <property type="project" value="InterPro"/>
</dbReference>
<reference evidence="18" key="1">
    <citation type="journal article" date="2020" name="Nat. Commun.">
        <title>Large-scale genome sequencing of mycorrhizal fungi provides insights into the early evolution of symbiotic traits.</title>
        <authorList>
            <person name="Miyauchi S."/>
            <person name="Kiss E."/>
            <person name="Kuo A."/>
            <person name="Drula E."/>
            <person name="Kohler A."/>
            <person name="Sanchez-Garcia M."/>
            <person name="Morin E."/>
            <person name="Andreopoulos B."/>
            <person name="Barry K.W."/>
            <person name="Bonito G."/>
            <person name="Buee M."/>
            <person name="Carver A."/>
            <person name="Chen C."/>
            <person name="Cichocki N."/>
            <person name="Clum A."/>
            <person name="Culley D."/>
            <person name="Crous P.W."/>
            <person name="Fauchery L."/>
            <person name="Girlanda M."/>
            <person name="Hayes R.D."/>
            <person name="Keri Z."/>
            <person name="LaButti K."/>
            <person name="Lipzen A."/>
            <person name="Lombard V."/>
            <person name="Magnuson J."/>
            <person name="Maillard F."/>
            <person name="Murat C."/>
            <person name="Nolan M."/>
            <person name="Ohm R.A."/>
            <person name="Pangilinan J."/>
            <person name="Pereira M.F."/>
            <person name="Perotto S."/>
            <person name="Peter M."/>
            <person name="Pfister S."/>
            <person name="Riley R."/>
            <person name="Sitrit Y."/>
            <person name="Stielow J.B."/>
            <person name="Szollosi G."/>
            <person name="Zifcakova L."/>
            <person name="Stursova M."/>
            <person name="Spatafora J.W."/>
            <person name="Tedersoo L."/>
            <person name="Vaario L.M."/>
            <person name="Yamada A."/>
            <person name="Yan M."/>
            <person name="Wang P."/>
            <person name="Xu J."/>
            <person name="Bruns T."/>
            <person name="Baldrian P."/>
            <person name="Vilgalys R."/>
            <person name="Dunand C."/>
            <person name="Henrissat B."/>
            <person name="Grigoriev I.V."/>
            <person name="Hibbett D."/>
            <person name="Nagy L.G."/>
            <person name="Martin F.M."/>
        </authorList>
    </citation>
    <scope>NUCLEOTIDE SEQUENCE</scope>
    <source>
        <strain evidence="18">UP504</strain>
    </source>
</reference>
<evidence type="ECO:0000256" key="14">
    <source>
        <dbReference type="ARBA" id="ARBA00049360"/>
    </source>
</evidence>
<evidence type="ECO:0000256" key="1">
    <source>
        <dbReference type="ARBA" id="ARBA00001947"/>
    </source>
</evidence>
<dbReference type="PANTHER" id="PTHR18867">
    <property type="entry name" value="RAD50"/>
    <property type="match status" value="1"/>
</dbReference>
<name>A0A9P6B898_9AGAM</name>
<dbReference type="GO" id="GO:0000794">
    <property type="term" value="C:condensed nuclear chromosome"/>
    <property type="evidence" value="ECO:0007669"/>
    <property type="project" value="TreeGrafter"/>
</dbReference>
<dbReference type="Pfam" id="PF13558">
    <property type="entry name" value="SbcC_Walker_B"/>
    <property type="match status" value="1"/>
</dbReference>
<dbReference type="GO" id="GO:0043047">
    <property type="term" value="F:single-stranded telomeric DNA binding"/>
    <property type="evidence" value="ECO:0007669"/>
    <property type="project" value="TreeGrafter"/>
</dbReference>
<keyword evidence="13" id="KW-0539">Nucleus</keyword>
<dbReference type="PANTHER" id="PTHR18867:SF12">
    <property type="entry name" value="DNA REPAIR PROTEIN RAD50"/>
    <property type="match status" value="1"/>
</dbReference>
<evidence type="ECO:0000256" key="16">
    <source>
        <dbReference type="SAM" id="MobiDB-lite"/>
    </source>
</evidence>
<dbReference type="InterPro" id="IPR027417">
    <property type="entry name" value="P-loop_NTPase"/>
</dbReference>
<feature type="coiled-coil region" evidence="15">
    <location>
        <begin position="282"/>
        <end position="354"/>
    </location>
</feature>
<comment type="subcellular location">
    <subcellularLocation>
        <location evidence="3">Chromosome</location>
    </subcellularLocation>
    <subcellularLocation>
        <location evidence="2">Nucleus</location>
    </subcellularLocation>
</comment>
<keyword evidence="11 15" id="KW-0175">Coiled coil</keyword>
<sequence>MGLQAGQMEMFGALLIDSSLVHRRSGNEARSISAISELALVTLGSYINCFRETRARISKGFMASLDKLAIRGIRSFDSNSISVIEFYSPVTVIVGHNGSGKTTIIECLKYATTGDQPPNTKGGAFVHDPKIANEKEVKAQVKLRFYSASRLKMLAIRNLSVTVKKTGLTMKTLESILATNDYDKKSKRGVISTKCAQMDVEIPILLGVSKAVLENVIFCHQEDSYWPLSEASVLKKKFDDIFEATKYTKALDAIKAVRKDRVAELKADKERLQSLQLEKSHADKLRTKIEDLSTALSAKEIEQEELQSQIQEATAENARFFDSATTFKQTYITVQNLDIRKTQLTEDIESQEAQTQELPDTDEQLEVKVRNFENHVKTVKQKRDIIKGDLSDEESRLSELRKQHVATSIEHGNLQAEATSHARNLEGREALIRNLSAKHGIKGYEHSPLDDDRVEDFIHKLNELQRRQNAEVEKIQSSGAAKSEELSKRLSDLRHKQDQNRIERDAAREQVLKLQRSISTNESRADQHSMLETELKYNLSNLETQAAKLEQARKAFIDAKHDQAIAAKTTEMRRLDEEKDRLNQTVRTLSLQAESRARLELKRGELNRKRGDIDVTLEGNSEKHLELTGTEVQAKTMEGDVDKAIIPSEKEKAVTLLEEGSVKAHRDLHQIETAISTISTQAKAKRTEVNSLTAEIRPALDSEDGPLPNISAAIKLAQDQVDEAKEEHNTLSSSRDMFQSFLEQGRKDQMCKMCDRKLSDRDWPGFEKKLSERIKKASAAALSQLQEDTKTWETEVRRLQAMLPKEATRDKLKNRELPALEQQLTEAESKLNEASKEAEFAAEEVQRARAQLRDLQTLKTHSAFVTRTQKEVDRLQKEIKDLEADLASSGTTETTSDLQAKLDDVSSQLKAAERDRQNLMANRDQELAHQRTMENERHKLELENSELNRKELESNVQRGEQPILKAETELREHTTTLTTATSNATRLAQELNLSVDKLDNVNRVVERSEKFLLVRDWSFERRISEFAKLVEDKRTELSSLEKEINEGGATQARFRDNQRLRKLRSDLASVLAEYSQHDLEEAARAKRNFEKAYPKMEARLNELKDKYARIGGEMSTERAHLESFQKDLAHDFKDINKRYTAQLVKVKMSDMANNDLEKYAKALDNAIMKYHSLKMEEVNETMRHLWNKTYQGTDIDGIMIRSDNDGASSTRRTYNYRVVMSKDQVEMDMRGRCSAGQKMLASIIIRLALSDSFGQNCGILALDEPTNALDAENIDALAQSLTDIIKERRAISNFQLIIITHDEKFLQKLGEADVMEYYWRVMRDRGQKSVIERQRFGIDNS</sequence>
<evidence type="ECO:0000256" key="9">
    <source>
        <dbReference type="ARBA" id="ARBA00022801"/>
    </source>
</evidence>
<keyword evidence="7" id="KW-0479">Metal-binding</keyword>
<evidence type="ECO:0000256" key="12">
    <source>
        <dbReference type="ARBA" id="ARBA00023204"/>
    </source>
</evidence>
<feature type="coiled-coil region" evidence="15">
    <location>
        <begin position="782"/>
        <end position="955"/>
    </location>
</feature>
<organism evidence="18 19">
    <name type="scientific">Hydnum rufescens UP504</name>
    <dbReference type="NCBI Taxonomy" id="1448309"/>
    <lineage>
        <taxon>Eukaryota</taxon>
        <taxon>Fungi</taxon>
        <taxon>Dikarya</taxon>
        <taxon>Basidiomycota</taxon>
        <taxon>Agaricomycotina</taxon>
        <taxon>Agaricomycetes</taxon>
        <taxon>Cantharellales</taxon>
        <taxon>Hydnaceae</taxon>
        <taxon>Hydnum</taxon>
    </lineage>
</organism>
<feature type="region of interest" description="Disordered" evidence="16">
    <location>
        <begin position="470"/>
        <end position="506"/>
    </location>
</feature>
<proteinExistence type="inferred from homology"/>
<dbReference type="OrthoDB" id="18797at2759"/>
<dbReference type="GO" id="GO:0030870">
    <property type="term" value="C:Mre11 complex"/>
    <property type="evidence" value="ECO:0007669"/>
    <property type="project" value="TreeGrafter"/>
</dbReference>
<comment type="catalytic activity">
    <reaction evidence="14">
        <text>ATP + H2O = ADP + phosphate + H(+)</text>
        <dbReference type="Rhea" id="RHEA:13065"/>
        <dbReference type="ChEBI" id="CHEBI:15377"/>
        <dbReference type="ChEBI" id="CHEBI:15378"/>
        <dbReference type="ChEBI" id="CHEBI:30616"/>
        <dbReference type="ChEBI" id="CHEBI:43474"/>
        <dbReference type="ChEBI" id="CHEBI:456216"/>
    </reaction>
</comment>
<feature type="coiled-coil region" evidence="15">
    <location>
        <begin position="1079"/>
        <end position="1106"/>
    </location>
</feature>
<dbReference type="GO" id="GO:0006302">
    <property type="term" value="P:double-strand break repair"/>
    <property type="evidence" value="ECO:0007669"/>
    <property type="project" value="InterPro"/>
</dbReference>
<keyword evidence="19" id="KW-1185">Reference proteome</keyword>
<evidence type="ECO:0000256" key="3">
    <source>
        <dbReference type="ARBA" id="ARBA00004286"/>
    </source>
</evidence>
<feature type="compositionally biased region" description="Basic and acidic residues" evidence="16">
    <location>
        <begin position="482"/>
        <end position="506"/>
    </location>
</feature>
<dbReference type="Gene3D" id="3.40.50.300">
    <property type="entry name" value="P-loop containing nucleotide triphosphate hydrolases"/>
    <property type="match status" value="2"/>
</dbReference>
<keyword evidence="12" id="KW-0234">DNA repair</keyword>
<evidence type="ECO:0000313" key="19">
    <source>
        <dbReference type="Proteomes" id="UP000886523"/>
    </source>
</evidence>
<feature type="coiled-coil region" evidence="15">
    <location>
        <begin position="707"/>
        <end position="734"/>
    </location>
</feature>
<evidence type="ECO:0000256" key="7">
    <source>
        <dbReference type="ARBA" id="ARBA00022723"/>
    </source>
</evidence>
<keyword evidence="9" id="KW-0378">Hydrolase</keyword>
<evidence type="ECO:0000256" key="10">
    <source>
        <dbReference type="ARBA" id="ARBA00022833"/>
    </source>
</evidence>
<dbReference type="GO" id="GO:0046872">
    <property type="term" value="F:metal ion binding"/>
    <property type="evidence" value="ECO:0007669"/>
    <property type="project" value="UniProtKB-KW"/>
</dbReference>
<dbReference type="Pfam" id="PF13476">
    <property type="entry name" value="AAA_23"/>
    <property type="match status" value="1"/>
</dbReference>
<comment type="caution">
    <text evidence="18">The sequence shown here is derived from an EMBL/GenBank/DDBJ whole genome shotgun (WGS) entry which is preliminary data.</text>
</comment>
<dbReference type="GO" id="GO:0007004">
    <property type="term" value="P:telomere maintenance via telomerase"/>
    <property type="evidence" value="ECO:0007669"/>
    <property type="project" value="TreeGrafter"/>
</dbReference>
<dbReference type="GO" id="GO:0051880">
    <property type="term" value="F:G-quadruplex DNA binding"/>
    <property type="evidence" value="ECO:0007669"/>
    <property type="project" value="TreeGrafter"/>
</dbReference>
<evidence type="ECO:0000256" key="5">
    <source>
        <dbReference type="ARBA" id="ARBA00017893"/>
    </source>
</evidence>
<evidence type="ECO:0000256" key="13">
    <source>
        <dbReference type="ARBA" id="ARBA00023242"/>
    </source>
</evidence>
<feature type="coiled-coil region" evidence="15">
    <location>
        <begin position="532"/>
        <end position="592"/>
    </location>
</feature>
<dbReference type="GO" id="GO:0000722">
    <property type="term" value="P:telomere maintenance via recombination"/>
    <property type="evidence" value="ECO:0007669"/>
    <property type="project" value="TreeGrafter"/>
</dbReference>
<dbReference type="GO" id="GO:0003691">
    <property type="term" value="F:double-stranded telomeric DNA binding"/>
    <property type="evidence" value="ECO:0007669"/>
    <property type="project" value="TreeGrafter"/>
</dbReference>
<evidence type="ECO:0000256" key="6">
    <source>
        <dbReference type="ARBA" id="ARBA00022454"/>
    </source>
</evidence>
<dbReference type="FunFam" id="3.40.50.300:FF:000947">
    <property type="entry name" value="DNA repair protein RAD50"/>
    <property type="match status" value="1"/>
</dbReference>
<keyword evidence="10" id="KW-0862">Zinc</keyword>
<dbReference type="InterPro" id="IPR038729">
    <property type="entry name" value="Rad50/SbcC_AAA"/>
</dbReference>
<dbReference type="SUPFAM" id="SSF52540">
    <property type="entry name" value="P-loop containing nucleoside triphosphate hydrolases"/>
    <property type="match status" value="2"/>
</dbReference>
<comment type="similarity">
    <text evidence="4">Belongs to the SMC family. RAD50 subfamily.</text>
</comment>
<evidence type="ECO:0000313" key="18">
    <source>
        <dbReference type="EMBL" id="KAF9519613.1"/>
    </source>
</evidence>
<gene>
    <name evidence="18" type="ORF">BS47DRAFT_1387902</name>
</gene>
<evidence type="ECO:0000259" key="17">
    <source>
        <dbReference type="Pfam" id="PF13476"/>
    </source>
</evidence>
<evidence type="ECO:0000256" key="2">
    <source>
        <dbReference type="ARBA" id="ARBA00004123"/>
    </source>
</evidence>